<organism evidence="13 14">
    <name type="scientific">Pedobacter heparinus (strain ATCC 13125 / DSM 2366 / CIP 104194 / JCM 7457 / NBRC 12017 / NCIMB 9290 / NRRL B-14731 / HIM 762-3)</name>
    <dbReference type="NCBI Taxonomy" id="485917"/>
    <lineage>
        <taxon>Bacteria</taxon>
        <taxon>Pseudomonadati</taxon>
        <taxon>Bacteroidota</taxon>
        <taxon>Sphingobacteriia</taxon>
        <taxon>Sphingobacteriales</taxon>
        <taxon>Sphingobacteriaceae</taxon>
        <taxon>Pedobacter</taxon>
    </lineage>
</organism>
<dbReference type="InterPro" id="IPR012910">
    <property type="entry name" value="Plug_dom"/>
</dbReference>
<proteinExistence type="inferred from homology"/>
<dbReference type="EMBL" id="CP001681">
    <property type="protein sequence ID" value="ACU04549.1"/>
    <property type="molecule type" value="Genomic_DNA"/>
</dbReference>
<evidence type="ECO:0000256" key="2">
    <source>
        <dbReference type="ARBA" id="ARBA00022448"/>
    </source>
</evidence>
<feature type="domain" description="TonB-dependent receptor plug" evidence="12">
    <location>
        <begin position="118"/>
        <end position="240"/>
    </location>
</feature>
<gene>
    <name evidence="13" type="ordered locus">Phep_2345</name>
</gene>
<dbReference type="OrthoDB" id="9768177at2"/>
<evidence type="ECO:0000313" key="14">
    <source>
        <dbReference type="Proteomes" id="UP000000852"/>
    </source>
</evidence>
<evidence type="ECO:0000256" key="8">
    <source>
        <dbReference type="PROSITE-ProRule" id="PRU01360"/>
    </source>
</evidence>
<dbReference type="Pfam" id="PF07715">
    <property type="entry name" value="Plug"/>
    <property type="match status" value="1"/>
</dbReference>
<dbReference type="Pfam" id="PF00593">
    <property type="entry name" value="TonB_dep_Rec_b-barrel"/>
    <property type="match status" value="1"/>
</dbReference>
<sequence length="1050" mass="114374">MKRKFTLSILLLLFLWVASVTAQTKDVSGRVTASDDGSPLPGVSIKVKGTSTGATTNALGNFKIQVSGNNQILVVSYVGYLTKEIPVGNQSIINVVLAVDSKELTEVVVTALGIKRDQRSLGYTAQSVSGSELTANKQTNVVNALQGKVAGVTIGSTGGAPGQGSRIQIRGVNSIDPARDNQPLFVIDGILMDNSTSTQGDAYGASNRAVDLNPDDIESMNILRGGAATALYGLRGANGVVVITTKSGKAGTIKIDYQGTYGFENVNTMPEIQDKFSQGFLGVYNKDDFWPSFGPTVEEAKKLDPTHPDKLYNHFKDAFTTGSQYRNGISISGGSEKITFLTSLSQSQQKGVLPSTDFKTLQGRLNTTFKPSEKLSAGASIAVSNTGGNKYNAGRYVEQLVYWSPRHDVNDYLEDNGTMRSYGETTNPRYAAESKRFGDDVLRLIGSANLSYQPLKWLNLSYRAGVDTYRDNRKTTAPGFQGLVGERLVDDNGSDAAPGYGLISNYTNQFRSINSTFIASAEGKLSSDLTGTLRLGHDLYDRHIYRTAIEGSDLTVYNFFSLSNAKVLTAGTYDEKYRLMGVFGELSLNYKDYLYLTLTGRNDKSSSLASPNNTFFYPSASLSYIFSDHIKLPAAISNAKFKFSYARIGKDAAPYATSLGYANYTGLPTGYTGFTRPAQLGDPTLKPEFTDTYEGGLSMRLFSNRIGFDVNYYHSLSTDQIISVPVSTTTGYATAAINAGSMRNKGIEVSVSGTPVKTTDFSWETTLNFSANRNKVVSLRSDLKEIVAADEHGYLNARVTMKLIPGEAYGTLYGTEYKRYFSPEEIAAGLDKSSEASDPSRPLLIGADGFPIIGVSSDQKKLGNVQPRWIGGWNNTFHYKNLSLNVLFDARVGQDRYNQLGNYFSAFGIAKYTENRTEHKLFEGLLANGTPNTKEVWLGQGIDPATGINYGNGYYRNVHRGVSETFIEDASWVRLRSMSLAYTLPKTWIKNSFVKNVNVSVTGNNLFLWTGYDGFDPESTTTNSGSNVEGFAGMTYPAVRSFLFSLNVGF</sequence>
<dbReference type="InterPro" id="IPR037066">
    <property type="entry name" value="Plug_dom_sf"/>
</dbReference>
<evidence type="ECO:0000256" key="7">
    <source>
        <dbReference type="ARBA" id="ARBA00023237"/>
    </source>
</evidence>
<dbReference type="InterPro" id="IPR023997">
    <property type="entry name" value="TonB-dep_OMP_SusC/RagA_CS"/>
</dbReference>
<evidence type="ECO:0000256" key="9">
    <source>
        <dbReference type="RuleBase" id="RU003357"/>
    </source>
</evidence>
<protein>
    <submittedName>
        <fullName evidence="13">TonB-dependent receptor</fullName>
    </submittedName>
</protein>
<dbReference type="HOGENOM" id="CLU_004317_2_1_10"/>
<keyword evidence="5 9" id="KW-0798">TonB box</keyword>
<evidence type="ECO:0000256" key="3">
    <source>
        <dbReference type="ARBA" id="ARBA00022452"/>
    </source>
</evidence>
<dbReference type="Pfam" id="PF13715">
    <property type="entry name" value="CarbopepD_reg_2"/>
    <property type="match status" value="1"/>
</dbReference>
<dbReference type="RefSeq" id="WP_015808161.1">
    <property type="nucleotide sequence ID" value="NC_013061.1"/>
</dbReference>
<dbReference type="NCBIfam" id="TIGR04056">
    <property type="entry name" value="OMP_RagA_SusC"/>
    <property type="match status" value="1"/>
</dbReference>
<evidence type="ECO:0000256" key="10">
    <source>
        <dbReference type="SAM" id="SignalP"/>
    </source>
</evidence>
<keyword evidence="4 8" id="KW-0812">Transmembrane</keyword>
<keyword evidence="3 8" id="KW-1134">Transmembrane beta strand</keyword>
<evidence type="ECO:0000256" key="1">
    <source>
        <dbReference type="ARBA" id="ARBA00004571"/>
    </source>
</evidence>
<evidence type="ECO:0000259" key="12">
    <source>
        <dbReference type="Pfam" id="PF07715"/>
    </source>
</evidence>
<dbReference type="InterPro" id="IPR023996">
    <property type="entry name" value="TonB-dep_OMP_SusC/RagA"/>
</dbReference>
<reference evidence="13 14" key="1">
    <citation type="journal article" date="2009" name="Stand. Genomic Sci.">
        <title>Complete genome sequence of Pedobacter heparinus type strain (HIM 762-3).</title>
        <authorList>
            <person name="Han C."/>
            <person name="Spring S."/>
            <person name="Lapidus A."/>
            <person name="Del Rio T.G."/>
            <person name="Tice H."/>
            <person name="Copeland A."/>
            <person name="Cheng J.F."/>
            <person name="Lucas S."/>
            <person name="Chen F."/>
            <person name="Nolan M."/>
            <person name="Bruce D."/>
            <person name="Goodwin L."/>
            <person name="Pitluck S."/>
            <person name="Ivanova N."/>
            <person name="Mavromatis K."/>
            <person name="Mikhailova N."/>
            <person name="Pati A."/>
            <person name="Chen A."/>
            <person name="Palaniappan K."/>
            <person name="Land M."/>
            <person name="Hauser L."/>
            <person name="Chang Y.J."/>
            <person name="Jeffries C.C."/>
            <person name="Saunders E."/>
            <person name="Chertkov O."/>
            <person name="Brettin T."/>
            <person name="Goker M."/>
            <person name="Rohde M."/>
            <person name="Bristow J."/>
            <person name="Eisen J.A."/>
            <person name="Markowitz V."/>
            <person name="Hugenholtz P."/>
            <person name="Kyrpides N.C."/>
            <person name="Klenk H.P."/>
            <person name="Detter J.C."/>
        </authorList>
    </citation>
    <scope>NUCLEOTIDE SEQUENCE [LARGE SCALE GENOMIC DNA]</scope>
    <source>
        <strain evidence="14">ATCC 13125 / DSM 2366 / CIP 104194 / JCM 7457 / NBRC 12017 / NCIMB 9290 / NRRL B-14731 / HIM 762-3</strain>
    </source>
</reference>
<dbReference type="InterPro" id="IPR000531">
    <property type="entry name" value="Beta-barrel_TonB"/>
</dbReference>
<dbReference type="GO" id="GO:0009279">
    <property type="term" value="C:cell outer membrane"/>
    <property type="evidence" value="ECO:0007669"/>
    <property type="project" value="UniProtKB-SubCell"/>
</dbReference>
<dbReference type="SUPFAM" id="SSF49464">
    <property type="entry name" value="Carboxypeptidase regulatory domain-like"/>
    <property type="match status" value="1"/>
</dbReference>
<feature type="signal peptide" evidence="10">
    <location>
        <begin position="1"/>
        <end position="22"/>
    </location>
</feature>
<evidence type="ECO:0000259" key="11">
    <source>
        <dbReference type="Pfam" id="PF00593"/>
    </source>
</evidence>
<comment type="similarity">
    <text evidence="8 9">Belongs to the TonB-dependent receptor family.</text>
</comment>
<keyword evidence="10" id="KW-0732">Signal</keyword>
<dbReference type="PROSITE" id="PS52016">
    <property type="entry name" value="TONB_DEPENDENT_REC_3"/>
    <property type="match status" value="1"/>
</dbReference>
<keyword evidence="7 8" id="KW-0998">Cell outer membrane</keyword>
<feature type="chain" id="PRO_5002974320" evidence="10">
    <location>
        <begin position="23"/>
        <end position="1050"/>
    </location>
</feature>
<dbReference type="AlphaFoldDB" id="C6XYR7"/>
<dbReference type="KEGG" id="phe:Phep_2345"/>
<dbReference type="InterPro" id="IPR036942">
    <property type="entry name" value="Beta-barrel_TonB_sf"/>
</dbReference>
<dbReference type="Proteomes" id="UP000000852">
    <property type="component" value="Chromosome"/>
</dbReference>
<dbReference type="SUPFAM" id="SSF56935">
    <property type="entry name" value="Porins"/>
    <property type="match status" value="1"/>
</dbReference>
<dbReference type="InterPro" id="IPR008969">
    <property type="entry name" value="CarboxyPept-like_regulatory"/>
</dbReference>
<evidence type="ECO:0000256" key="5">
    <source>
        <dbReference type="ARBA" id="ARBA00023077"/>
    </source>
</evidence>
<keyword evidence="2 8" id="KW-0813">Transport</keyword>
<dbReference type="STRING" id="485917.Phep_2345"/>
<name>C6XYR7_PEDHD</name>
<dbReference type="Gene3D" id="2.40.170.20">
    <property type="entry name" value="TonB-dependent receptor, beta-barrel domain"/>
    <property type="match status" value="1"/>
</dbReference>
<keyword evidence="14" id="KW-1185">Reference proteome</keyword>
<evidence type="ECO:0000256" key="4">
    <source>
        <dbReference type="ARBA" id="ARBA00022692"/>
    </source>
</evidence>
<dbReference type="NCBIfam" id="TIGR04057">
    <property type="entry name" value="SusC_RagA_signa"/>
    <property type="match status" value="1"/>
</dbReference>
<dbReference type="InterPro" id="IPR039426">
    <property type="entry name" value="TonB-dep_rcpt-like"/>
</dbReference>
<evidence type="ECO:0000313" key="13">
    <source>
        <dbReference type="EMBL" id="ACU04549.1"/>
    </source>
</evidence>
<dbReference type="Gene3D" id="2.170.130.10">
    <property type="entry name" value="TonB-dependent receptor, plug domain"/>
    <property type="match status" value="1"/>
</dbReference>
<evidence type="ECO:0000256" key="6">
    <source>
        <dbReference type="ARBA" id="ARBA00023136"/>
    </source>
</evidence>
<feature type="domain" description="TonB-dependent receptor-like beta-barrel" evidence="11">
    <location>
        <begin position="397"/>
        <end position="1006"/>
    </location>
</feature>
<keyword evidence="13" id="KW-0675">Receptor</keyword>
<dbReference type="eggNOG" id="COG4771">
    <property type="taxonomic scope" value="Bacteria"/>
</dbReference>
<accession>C6XYR7</accession>
<keyword evidence="6 8" id="KW-0472">Membrane</keyword>
<dbReference type="Gene3D" id="2.60.40.1120">
    <property type="entry name" value="Carboxypeptidase-like, regulatory domain"/>
    <property type="match status" value="1"/>
</dbReference>
<comment type="subcellular location">
    <subcellularLocation>
        <location evidence="1 8">Cell outer membrane</location>
        <topology evidence="1 8">Multi-pass membrane protein</topology>
    </subcellularLocation>
</comment>